<protein>
    <submittedName>
        <fullName evidence="1">Uncharacterized protein</fullName>
    </submittedName>
</protein>
<proteinExistence type="predicted"/>
<reference evidence="1 2" key="1">
    <citation type="submission" date="2018-08" db="EMBL/GenBank/DDBJ databases">
        <authorList>
            <person name="Laetsch R D."/>
            <person name="Stevens L."/>
            <person name="Kumar S."/>
            <person name="Blaxter L. M."/>
        </authorList>
    </citation>
    <scope>NUCLEOTIDE SEQUENCE [LARGE SCALE GENOMIC DNA]</scope>
</reference>
<keyword evidence="2" id="KW-1185">Reference proteome</keyword>
<name>A0A3P7K729_ONCOC</name>
<organism evidence="1 2">
    <name type="scientific">Onchocerca ochengi</name>
    <name type="common">Filarial nematode worm</name>
    <dbReference type="NCBI Taxonomy" id="42157"/>
    <lineage>
        <taxon>Eukaryota</taxon>
        <taxon>Metazoa</taxon>
        <taxon>Ecdysozoa</taxon>
        <taxon>Nematoda</taxon>
        <taxon>Chromadorea</taxon>
        <taxon>Rhabditida</taxon>
        <taxon>Spirurina</taxon>
        <taxon>Spiruromorpha</taxon>
        <taxon>Filarioidea</taxon>
        <taxon>Onchocercidae</taxon>
        <taxon>Onchocerca</taxon>
    </lineage>
</organism>
<evidence type="ECO:0000313" key="2">
    <source>
        <dbReference type="Proteomes" id="UP000271087"/>
    </source>
</evidence>
<gene>
    <name evidence="1" type="ORF">NOO_LOCUS12635</name>
</gene>
<feature type="non-terminal residue" evidence="1">
    <location>
        <position position="1"/>
    </location>
</feature>
<sequence>LFHDSVAGNTRPFLAGGVICLVYSDNERNSSLLNSYWIILFRQLLRGTSGV</sequence>
<evidence type="ECO:0000313" key="1">
    <source>
        <dbReference type="EMBL" id="VDM99584.1"/>
    </source>
</evidence>
<dbReference type="OrthoDB" id="6964405at2759"/>
<accession>A0A3P7K729</accession>
<dbReference type="Proteomes" id="UP000271087">
    <property type="component" value="Unassembled WGS sequence"/>
</dbReference>
<dbReference type="AlphaFoldDB" id="A0A3P7K729"/>
<dbReference type="EMBL" id="UYRW01011374">
    <property type="protein sequence ID" value="VDM99584.1"/>
    <property type="molecule type" value="Genomic_DNA"/>
</dbReference>